<evidence type="ECO:0000256" key="7">
    <source>
        <dbReference type="ARBA" id="ARBA00022840"/>
    </source>
</evidence>
<evidence type="ECO:0000256" key="13">
    <source>
        <dbReference type="ARBA" id="ARBA00042156"/>
    </source>
</evidence>
<evidence type="ECO:0000313" key="15">
    <source>
        <dbReference type="EMBL" id="BCL24478.1"/>
    </source>
</evidence>
<dbReference type="GO" id="GO:0005737">
    <property type="term" value="C:cytoplasm"/>
    <property type="evidence" value="ECO:0007669"/>
    <property type="project" value="UniProtKB-SubCell"/>
</dbReference>
<evidence type="ECO:0000256" key="12">
    <source>
        <dbReference type="ARBA" id="ARBA00039316"/>
    </source>
</evidence>
<gene>
    <name evidence="15" type="ORF">GCM10017668_63210</name>
</gene>
<keyword evidence="4" id="KW-0547">Nucleotide-binding</keyword>
<dbReference type="Proteomes" id="UP000516373">
    <property type="component" value="Chromosome"/>
</dbReference>
<dbReference type="PANTHER" id="PTHR43152:SF1">
    <property type="entry name" value="UVRA PROTEIN"/>
    <property type="match status" value="1"/>
</dbReference>
<keyword evidence="3" id="KW-0677">Repeat</keyword>
<dbReference type="GO" id="GO:0004518">
    <property type="term" value="F:nuclease activity"/>
    <property type="evidence" value="ECO:0007669"/>
    <property type="project" value="UniProtKB-KW"/>
</dbReference>
<dbReference type="KEGG" id="stui:GCM10017668_63210"/>
<dbReference type="GO" id="GO:0003677">
    <property type="term" value="F:DNA binding"/>
    <property type="evidence" value="ECO:0007669"/>
    <property type="project" value="UniProtKB-KW"/>
</dbReference>
<dbReference type="GO" id="GO:0005524">
    <property type="term" value="F:ATP binding"/>
    <property type="evidence" value="ECO:0007669"/>
    <property type="project" value="UniProtKB-KW"/>
</dbReference>
<name>A0A7G1NMT8_9ACTN</name>
<keyword evidence="8" id="KW-0267">Excision nuclease</keyword>
<keyword evidence="10" id="KW-0234">DNA repair</keyword>
<comment type="similarity">
    <text evidence="11">Belongs to the ABC transporter superfamily. UvrA family.</text>
</comment>
<evidence type="ECO:0000256" key="8">
    <source>
        <dbReference type="ARBA" id="ARBA00022881"/>
    </source>
</evidence>
<proteinExistence type="inferred from homology"/>
<protein>
    <recommendedName>
        <fullName evidence="12">UvrABC system protein A</fullName>
    </recommendedName>
    <alternativeName>
        <fullName evidence="13">Excinuclease ABC subunit A</fullName>
    </alternativeName>
</protein>
<keyword evidence="2" id="KW-0963">Cytoplasm</keyword>
<organism evidence="15 16">
    <name type="scientific">Streptomyces tuirus</name>
    <dbReference type="NCBI Taxonomy" id="68278"/>
    <lineage>
        <taxon>Bacteria</taxon>
        <taxon>Bacillati</taxon>
        <taxon>Actinomycetota</taxon>
        <taxon>Actinomycetes</taxon>
        <taxon>Kitasatosporales</taxon>
        <taxon>Streptomycetaceae</taxon>
        <taxon>Streptomyces</taxon>
    </lineage>
</organism>
<evidence type="ECO:0000256" key="1">
    <source>
        <dbReference type="ARBA" id="ARBA00004496"/>
    </source>
</evidence>
<dbReference type="InterPro" id="IPR027417">
    <property type="entry name" value="P-loop_NTPase"/>
</dbReference>
<evidence type="ECO:0000256" key="14">
    <source>
        <dbReference type="SAM" id="MobiDB-lite"/>
    </source>
</evidence>
<evidence type="ECO:0000256" key="10">
    <source>
        <dbReference type="ARBA" id="ARBA00023204"/>
    </source>
</evidence>
<evidence type="ECO:0000256" key="9">
    <source>
        <dbReference type="ARBA" id="ARBA00023125"/>
    </source>
</evidence>
<evidence type="ECO:0000256" key="5">
    <source>
        <dbReference type="ARBA" id="ARBA00022763"/>
    </source>
</evidence>
<keyword evidence="9" id="KW-0238">DNA-binding</keyword>
<keyword evidence="7" id="KW-0067">ATP-binding</keyword>
<evidence type="ECO:0000256" key="4">
    <source>
        <dbReference type="ARBA" id="ARBA00022741"/>
    </source>
</evidence>
<keyword evidence="6" id="KW-0228">DNA excision</keyword>
<dbReference type="EMBL" id="AP023439">
    <property type="protein sequence ID" value="BCL24478.1"/>
    <property type="molecule type" value="Genomic_DNA"/>
</dbReference>
<comment type="subcellular location">
    <subcellularLocation>
        <location evidence="1">Cytoplasm</location>
    </subcellularLocation>
</comment>
<dbReference type="PANTHER" id="PTHR43152">
    <property type="entry name" value="UVRABC SYSTEM PROTEIN A"/>
    <property type="match status" value="1"/>
</dbReference>
<dbReference type="AlphaFoldDB" id="A0A7G1NMT8"/>
<dbReference type="Gene3D" id="3.40.50.300">
    <property type="entry name" value="P-loop containing nucleotide triphosphate hydrolases"/>
    <property type="match status" value="1"/>
</dbReference>
<evidence type="ECO:0000313" key="16">
    <source>
        <dbReference type="Proteomes" id="UP000516373"/>
    </source>
</evidence>
<accession>A0A7G1NMT8</accession>
<feature type="region of interest" description="Disordered" evidence="14">
    <location>
        <begin position="54"/>
        <end position="73"/>
    </location>
</feature>
<keyword evidence="5" id="KW-0227">DNA damage</keyword>
<evidence type="ECO:0000256" key="11">
    <source>
        <dbReference type="ARBA" id="ARBA00038000"/>
    </source>
</evidence>
<dbReference type="SUPFAM" id="SSF52540">
    <property type="entry name" value="P-loop containing nucleoside triphosphate hydrolases"/>
    <property type="match status" value="1"/>
</dbReference>
<evidence type="ECO:0000256" key="2">
    <source>
        <dbReference type="ARBA" id="ARBA00022490"/>
    </source>
</evidence>
<evidence type="ECO:0000256" key="3">
    <source>
        <dbReference type="ARBA" id="ARBA00022737"/>
    </source>
</evidence>
<reference evidence="15 16" key="1">
    <citation type="journal article" date="2014" name="Int. J. Syst. Evol. Microbiol.">
        <title>Complete genome sequence of Corynebacterium casei LMG S-19264T (=DSM 44701T), isolated from a smear-ripened cheese.</title>
        <authorList>
            <consortium name="US DOE Joint Genome Institute (JGI-PGF)"/>
            <person name="Walter F."/>
            <person name="Albersmeier A."/>
            <person name="Kalinowski J."/>
            <person name="Ruckert C."/>
        </authorList>
    </citation>
    <scope>NUCLEOTIDE SEQUENCE [LARGE SCALE GENOMIC DNA]</scope>
    <source>
        <strain evidence="15 16">JCM 4255</strain>
    </source>
</reference>
<sequence length="73" mass="7392">MDVLLRQLHGLVDAGHTVVVVEHGMSVVARAGWVIGLGPGGGDAGGRIVAAGPPADVARSAESRTAPYIRRAP</sequence>
<evidence type="ECO:0000256" key="6">
    <source>
        <dbReference type="ARBA" id="ARBA00022769"/>
    </source>
</evidence>
<dbReference type="GO" id="GO:0006281">
    <property type="term" value="P:DNA repair"/>
    <property type="evidence" value="ECO:0007669"/>
    <property type="project" value="UniProtKB-KW"/>
</dbReference>